<evidence type="ECO:0000256" key="1">
    <source>
        <dbReference type="ARBA" id="ARBA00009601"/>
    </source>
</evidence>
<evidence type="ECO:0000256" key="10">
    <source>
        <dbReference type="PIRSR" id="PIRSR038186-1"/>
    </source>
</evidence>
<dbReference type="GO" id="GO:0032957">
    <property type="term" value="P:inositol trisphosphate metabolic process"/>
    <property type="evidence" value="ECO:0007669"/>
    <property type="project" value="InterPro"/>
</dbReference>
<feature type="binding site" evidence="10">
    <location>
        <position position="148"/>
    </location>
    <ligand>
        <name>ATP</name>
        <dbReference type="ChEBI" id="CHEBI:30616"/>
    </ligand>
</feature>
<comment type="cofactor">
    <cofactor evidence="9 11">
        <name>Mg(2+)</name>
        <dbReference type="ChEBI" id="CHEBI:18420"/>
    </cofactor>
    <text evidence="9 11">Binds 2 magnesium ions per subunit.</text>
</comment>
<dbReference type="EMBL" id="JACGWO010000003">
    <property type="protein sequence ID" value="KAK4433175.1"/>
    <property type="molecule type" value="Genomic_DNA"/>
</dbReference>
<protein>
    <recommendedName>
        <fullName evidence="9">Inositol-tetrakisphosphate 1-kinase</fullName>
        <ecNumber evidence="9">2.7.1.134</ecNumber>
    </recommendedName>
</protein>
<evidence type="ECO:0000256" key="6">
    <source>
        <dbReference type="ARBA" id="ARBA00022777"/>
    </source>
</evidence>
<dbReference type="Proteomes" id="UP001293254">
    <property type="component" value="Unassembled WGS sequence"/>
</dbReference>
<dbReference type="GO" id="GO:0000287">
    <property type="term" value="F:magnesium ion binding"/>
    <property type="evidence" value="ECO:0007669"/>
    <property type="project" value="InterPro"/>
</dbReference>
<keyword evidence="7 9" id="KW-0067">ATP-binding</keyword>
<feature type="binding site" evidence="10">
    <location>
        <position position="193"/>
    </location>
    <ligand>
        <name>1D-myo-inositol 1,3,4-trisphosphate</name>
        <dbReference type="ChEBI" id="CHEBI:58414"/>
    </ligand>
</feature>
<feature type="binding site" evidence="10">
    <location>
        <position position="294"/>
    </location>
    <ligand>
        <name>1D-myo-inositol 1,3,4-trisphosphate</name>
        <dbReference type="ChEBI" id="CHEBI:58414"/>
    </ligand>
</feature>
<feature type="binding site" evidence="11">
    <location>
        <position position="294"/>
    </location>
    <ligand>
        <name>Mg(2+)</name>
        <dbReference type="ChEBI" id="CHEBI:18420"/>
        <label>2</label>
    </ligand>
</feature>
<feature type="binding site" evidence="11">
    <location>
        <position position="292"/>
    </location>
    <ligand>
        <name>Mg(2+)</name>
        <dbReference type="ChEBI" id="CHEBI:18420"/>
        <label>1</label>
    </ligand>
</feature>
<dbReference type="SUPFAM" id="SSF56059">
    <property type="entry name" value="Glutathione synthetase ATP-binding domain-like"/>
    <property type="match status" value="1"/>
</dbReference>
<keyword evidence="3 9" id="KW-0808">Transferase</keyword>
<evidence type="ECO:0000256" key="8">
    <source>
        <dbReference type="ARBA" id="ARBA00022842"/>
    </source>
</evidence>
<dbReference type="GO" id="GO:0005524">
    <property type="term" value="F:ATP binding"/>
    <property type="evidence" value="ECO:0007669"/>
    <property type="project" value="UniProtKB-UniRule"/>
</dbReference>
<evidence type="ECO:0000313" key="13">
    <source>
        <dbReference type="EMBL" id="KAK4433175.1"/>
    </source>
</evidence>
<dbReference type="GO" id="GO:0052725">
    <property type="term" value="F:inositol-1,3,4-trisphosphate 6-kinase activity"/>
    <property type="evidence" value="ECO:0007669"/>
    <property type="project" value="InterPro"/>
</dbReference>
<dbReference type="EC" id="2.7.1.134" evidence="9"/>
<feature type="binding site" evidence="10">
    <location>
        <position position="21"/>
    </location>
    <ligand>
        <name>1D-myo-inositol 1,3,4-trisphosphate</name>
        <dbReference type="ChEBI" id="CHEBI:58414"/>
    </ligand>
</feature>
<evidence type="ECO:0000256" key="9">
    <source>
        <dbReference type="PIRNR" id="PIRNR038186"/>
    </source>
</evidence>
<name>A0AAE2CSS6_9LAMI</name>
<organism evidence="13 14">
    <name type="scientific">Sesamum alatum</name>
    <dbReference type="NCBI Taxonomy" id="300844"/>
    <lineage>
        <taxon>Eukaryota</taxon>
        <taxon>Viridiplantae</taxon>
        <taxon>Streptophyta</taxon>
        <taxon>Embryophyta</taxon>
        <taxon>Tracheophyta</taxon>
        <taxon>Spermatophyta</taxon>
        <taxon>Magnoliopsida</taxon>
        <taxon>eudicotyledons</taxon>
        <taxon>Gunneridae</taxon>
        <taxon>Pentapetalae</taxon>
        <taxon>asterids</taxon>
        <taxon>lamiids</taxon>
        <taxon>Lamiales</taxon>
        <taxon>Pedaliaceae</taxon>
        <taxon>Sesamum</taxon>
    </lineage>
</organism>
<gene>
    <name evidence="13" type="ORF">Salat_1079700</name>
</gene>
<feature type="binding site" evidence="10">
    <location>
        <begin position="182"/>
        <end position="193"/>
    </location>
    <ligand>
        <name>ATP</name>
        <dbReference type="ChEBI" id="CHEBI:30616"/>
    </ligand>
</feature>
<feature type="binding site" evidence="10">
    <location>
        <position position="62"/>
    </location>
    <ligand>
        <name>1D-myo-inositol 1,3,4-trisphosphate</name>
        <dbReference type="ChEBI" id="CHEBI:58414"/>
    </ligand>
</feature>
<comment type="catalytic activity">
    <reaction evidence="9">
        <text>1D-myo-inositol 3,4,5,6-tetrakisphosphate + ATP = 1D-myo-inositol 1,3,4,5,6-pentakisphosphate + ADP + H(+)</text>
        <dbReference type="Rhea" id="RHEA:12452"/>
        <dbReference type="ChEBI" id="CHEBI:15378"/>
        <dbReference type="ChEBI" id="CHEBI:30616"/>
        <dbReference type="ChEBI" id="CHEBI:57539"/>
        <dbReference type="ChEBI" id="CHEBI:57733"/>
        <dbReference type="ChEBI" id="CHEBI:456216"/>
        <dbReference type="EC" id="2.7.1.134"/>
    </reaction>
</comment>
<feature type="binding site" evidence="10">
    <location>
        <position position="97"/>
    </location>
    <ligand>
        <name>ATP</name>
        <dbReference type="ChEBI" id="CHEBI:30616"/>
    </ligand>
</feature>
<evidence type="ECO:0000256" key="5">
    <source>
        <dbReference type="ARBA" id="ARBA00022741"/>
    </source>
</evidence>
<dbReference type="PANTHER" id="PTHR14217:SF20">
    <property type="entry name" value="INOSITOL-TETRAKISPHOSPHATE 1-KINASE"/>
    <property type="match status" value="1"/>
</dbReference>
<evidence type="ECO:0000256" key="11">
    <source>
        <dbReference type="PIRSR" id="PIRSR038186-2"/>
    </source>
</evidence>
<keyword evidence="4 9" id="KW-0479">Metal-binding</keyword>
<proteinExistence type="inferred from homology"/>
<dbReference type="Pfam" id="PF17927">
    <property type="entry name" value="Ins134_P3_kin_N"/>
    <property type="match status" value="1"/>
</dbReference>
<feature type="domain" description="ATP-grasp" evidence="12">
    <location>
        <begin position="109"/>
        <end position="321"/>
    </location>
</feature>
<dbReference type="InterPro" id="IPR041429">
    <property type="entry name" value="ITPK1_N"/>
</dbReference>
<dbReference type="GO" id="GO:0052726">
    <property type="term" value="F:inositol-1,3,4-trisphosphate 5-kinase activity"/>
    <property type="evidence" value="ECO:0007669"/>
    <property type="project" value="InterPro"/>
</dbReference>
<dbReference type="Pfam" id="PF05770">
    <property type="entry name" value="Ins134_P3_kin"/>
    <property type="match status" value="1"/>
</dbReference>
<reference evidence="13" key="2">
    <citation type="journal article" date="2024" name="Plant">
        <title>Genomic evolution and insights into agronomic trait innovations of Sesamum species.</title>
        <authorList>
            <person name="Miao H."/>
            <person name="Wang L."/>
            <person name="Qu L."/>
            <person name="Liu H."/>
            <person name="Sun Y."/>
            <person name="Le M."/>
            <person name="Wang Q."/>
            <person name="Wei S."/>
            <person name="Zheng Y."/>
            <person name="Lin W."/>
            <person name="Duan Y."/>
            <person name="Cao H."/>
            <person name="Xiong S."/>
            <person name="Wang X."/>
            <person name="Wei L."/>
            <person name="Li C."/>
            <person name="Ma Q."/>
            <person name="Ju M."/>
            <person name="Zhao R."/>
            <person name="Li G."/>
            <person name="Mu C."/>
            <person name="Tian Q."/>
            <person name="Mei H."/>
            <person name="Zhang T."/>
            <person name="Gao T."/>
            <person name="Zhang H."/>
        </authorList>
    </citation>
    <scope>NUCLEOTIDE SEQUENCE</scope>
    <source>
        <strain evidence="13">3651</strain>
    </source>
</reference>
<feature type="binding site" evidence="10">
    <location>
        <position position="208"/>
    </location>
    <ligand>
        <name>ATP</name>
        <dbReference type="ChEBI" id="CHEBI:30616"/>
    </ligand>
</feature>
<dbReference type="GO" id="GO:0005737">
    <property type="term" value="C:cytoplasm"/>
    <property type="evidence" value="ECO:0007669"/>
    <property type="project" value="TreeGrafter"/>
</dbReference>
<evidence type="ECO:0000256" key="4">
    <source>
        <dbReference type="ARBA" id="ARBA00022723"/>
    </source>
</evidence>
<dbReference type="PIRSF" id="PIRSF038186">
    <property type="entry name" value="ITPK"/>
    <property type="match status" value="1"/>
</dbReference>
<dbReference type="AlphaFoldDB" id="A0AAE2CSS6"/>
<dbReference type="GO" id="GO:0047325">
    <property type="term" value="F:inositol-3,4,5,6-tetrakisphosphate 1-kinase activity"/>
    <property type="evidence" value="ECO:0007669"/>
    <property type="project" value="UniProtKB-EC"/>
</dbReference>
<keyword evidence="14" id="KW-1185">Reference proteome</keyword>
<sequence>MMSEEQGRRRYRIAYALSPKKVESFIQPSLLNLADQRGIDLFPLQLSKPLIDQTPFDCLIHKLSSPDWINQLLRFISENPNVVVIDHPDAIERLHNRITMLQVVNNLNITPDDQLSLAIPNQLFVDTPTQSLFDALASKSINFPVIAKPLVADGTAGSHQMSLVFNEEGLRGLDLNPPFVLQEFVNHGGVIFKVYVAGKHIQCVKRKSLPDISEEKLGVSENSLSFSQISNVTAQEQSDDQSVGKVMEAAELPPSSFVNEVATELRQALKLNLFNFDMIRDSKVGGRYLVIDINYFPGYAKMPCYETVLTDFFLDIVQQKQSEGEPV</sequence>
<dbReference type="PROSITE" id="PS50975">
    <property type="entry name" value="ATP_GRASP"/>
    <property type="match status" value="1"/>
</dbReference>
<evidence type="ECO:0000256" key="7">
    <source>
        <dbReference type="ARBA" id="ARBA00022840"/>
    </source>
</evidence>
<dbReference type="InterPro" id="IPR008656">
    <property type="entry name" value="Inositol_tetrakis-P_1-kinase"/>
</dbReference>
<feature type="binding site" evidence="11">
    <location>
        <position position="277"/>
    </location>
    <ligand>
        <name>Mg(2+)</name>
        <dbReference type="ChEBI" id="CHEBI:18420"/>
        <label>1</label>
    </ligand>
</feature>
<comment type="function">
    <text evidence="9">Kinase that can phosphorylate various inositol polyphosphate such as Ins(3,4,5,6)P4 or Ins(1,3,4)P3.</text>
</comment>
<reference evidence="13" key="1">
    <citation type="submission" date="2020-06" db="EMBL/GenBank/DDBJ databases">
        <authorList>
            <person name="Li T."/>
            <person name="Hu X."/>
            <person name="Zhang T."/>
            <person name="Song X."/>
            <person name="Zhang H."/>
            <person name="Dai N."/>
            <person name="Sheng W."/>
            <person name="Hou X."/>
            <person name="Wei L."/>
        </authorList>
    </citation>
    <scope>NUCLEOTIDE SEQUENCE</scope>
    <source>
        <strain evidence="13">3651</strain>
        <tissue evidence="13">Leaf</tissue>
    </source>
</reference>
<feature type="binding site" evidence="10">
    <location>
        <position position="298"/>
    </location>
    <ligand>
        <name>1D-myo-inositol 1,3,4-trisphosphate</name>
        <dbReference type="ChEBI" id="CHEBI:58414"/>
    </ligand>
</feature>
<feature type="binding site" evidence="10">
    <location>
        <position position="159"/>
    </location>
    <ligand>
        <name>1D-myo-inositol 1,3,4-trisphosphate</name>
        <dbReference type="ChEBI" id="CHEBI:58414"/>
    </ligand>
</feature>
<keyword evidence="6 9" id="KW-0418">Kinase</keyword>
<accession>A0AAE2CSS6</accession>
<feature type="binding site" evidence="11">
    <location>
        <position position="292"/>
    </location>
    <ligand>
        <name>Mg(2+)</name>
        <dbReference type="ChEBI" id="CHEBI:18420"/>
        <label>2</label>
    </ligand>
</feature>
<keyword evidence="8 9" id="KW-0460">Magnesium</keyword>
<comment type="subunit">
    <text evidence="2 9">Monomer.</text>
</comment>
<evidence type="ECO:0000256" key="2">
    <source>
        <dbReference type="ARBA" id="ARBA00011245"/>
    </source>
</evidence>
<evidence type="ECO:0000313" key="14">
    <source>
        <dbReference type="Proteomes" id="UP001293254"/>
    </source>
</evidence>
<dbReference type="InterPro" id="IPR040464">
    <property type="entry name" value="InsP(3)kin_ATP-grasp"/>
</dbReference>
<comment type="caution">
    <text evidence="13">The sequence shown here is derived from an EMBL/GenBank/DDBJ whole genome shotgun (WGS) entry which is preliminary data.</text>
</comment>
<dbReference type="InterPro" id="IPR011761">
    <property type="entry name" value="ATP-grasp"/>
</dbReference>
<keyword evidence="5 9" id="KW-0547">Nucleotide-binding</keyword>
<dbReference type="Gene3D" id="3.30.470.20">
    <property type="entry name" value="ATP-grasp fold, B domain"/>
    <property type="match status" value="1"/>
</dbReference>
<dbReference type="PANTHER" id="PTHR14217">
    <property type="entry name" value="INOSITOL-TETRAKISPHOSPHATE 1-KINASE"/>
    <property type="match status" value="1"/>
</dbReference>
<evidence type="ECO:0000259" key="12">
    <source>
        <dbReference type="PROSITE" id="PS50975"/>
    </source>
</evidence>
<evidence type="ECO:0000256" key="3">
    <source>
        <dbReference type="ARBA" id="ARBA00022679"/>
    </source>
</evidence>
<comment type="similarity">
    <text evidence="1 9">Belongs to the ITPK1 family.</text>
</comment>